<feature type="transmembrane region" description="Helical" evidence="2">
    <location>
        <begin position="294"/>
        <end position="316"/>
    </location>
</feature>
<feature type="transmembrane region" description="Helical" evidence="2">
    <location>
        <begin position="603"/>
        <end position="623"/>
    </location>
</feature>
<dbReference type="InParanoid" id="A0A1Z5K3J0"/>
<reference evidence="3 4" key="1">
    <citation type="journal article" date="2015" name="Plant Cell">
        <title>Oil accumulation by the oleaginous diatom Fistulifera solaris as revealed by the genome and transcriptome.</title>
        <authorList>
            <person name="Tanaka T."/>
            <person name="Maeda Y."/>
            <person name="Veluchamy A."/>
            <person name="Tanaka M."/>
            <person name="Abida H."/>
            <person name="Marechal E."/>
            <person name="Bowler C."/>
            <person name="Muto M."/>
            <person name="Sunaga Y."/>
            <person name="Tanaka M."/>
            <person name="Yoshino T."/>
            <person name="Taniguchi T."/>
            <person name="Fukuda Y."/>
            <person name="Nemoto M."/>
            <person name="Matsumoto M."/>
            <person name="Wong P.S."/>
            <person name="Aburatani S."/>
            <person name="Fujibuchi W."/>
        </authorList>
    </citation>
    <scope>NUCLEOTIDE SEQUENCE [LARGE SCALE GENOMIC DNA]</scope>
    <source>
        <strain evidence="3 4">JPCC DA0580</strain>
    </source>
</reference>
<feature type="transmembrane region" description="Helical" evidence="2">
    <location>
        <begin position="449"/>
        <end position="466"/>
    </location>
</feature>
<name>A0A1Z5K3J0_FISSO</name>
<evidence type="ECO:0000256" key="1">
    <source>
        <dbReference type="SAM" id="MobiDB-lite"/>
    </source>
</evidence>
<evidence type="ECO:0000313" key="4">
    <source>
        <dbReference type="Proteomes" id="UP000198406"/>
    </source>
</evidence>
<dbReference type="InterPro" id="IPR026898">
    <property type="entry name" value="PrsW"/>
</dbReference>
<evidence type="ECO:0000313" key="3">
    <source>
        <dbReference type="EMBL" id="GAX20742.1"/>
    </source>
</evidence>
<dbReference type="GO" id="GO:0008233">
    <property type="term" value="F:peptidase activity"/>
    <property type="evidence" value="ECO:0007669"/>
    <property type="project" value="InterPro"/>
</dbReference>
<dbReference type="OrthoDB" id="41774at2759"/>
<evidence type="ECO:0000256" key="2">
    <source>
        <dbReference type="SAM" id="Phobius"/>
    </source>
</evidence>
<feature type="region of interest" description="Disordered" evidence="1">
    <location>
        <begin position="158"/>
        <end position="177"/>
    </location>
</feature>
<dbReference type="EMBL" id="BDSP01000152">
    <property type="protein sequence ID" value="GAX20742.1"/>
    <property type="molecule type" value="Genomic_DNA"/>
</dbReference>
<comment type="caution">
    <text evidence="3">The sequence shown here is derived from an EMBL/GenBank/DDBJ whole genome shotgun (WGS) entry which is preliminary data.</text>
</comment>
<accession>A0A1Z5K3J0</accession>
<feature type="transmembrane region" description="Helical" evidence="2">
    <location>
        <begin position="533"/>
        <end position="555"/>
    </location>
</feature>
<feature type="transmembrane region" description="Helical" evidence="2">
    <location>
        <begin position="575"/>
        <end position="597"/>
    </location>
</feature>
<organism evidence="3 4">
    <name type="scientific">Fistulifera solaris</name>
    <name type="common">Oleaginous diatom</name>
    <dbReference type="NCBI Taxonomy" id="1519565"/>
    <lineage>
        <taxon>Eukaryota</taxon>
        <taxon>Sar</taxon>
        <taxon>Stramenopiles</taxon>
        <taxon>Ochrophyta</taxon>
        <taxon>Bacillariophyta</taxon>
        <taxon>Bacillariophyceae</taxon>
        <taxon>Bacillariophycidae</taxon>
        <taxon>Naviculales</taxon>
        <taxon>Naviculaceae</taxon>
        <taxon>Fistulifera</taxon>
    </lineage>
</organism>
<sequence length="649" mass="73121">METNYRSFAPPDPLESIPSSISHSGCSEPTASTARHSYRGFSTSIAAIFQDEEHAATDCCSLTCCGLIQSDRDRFLVTGVRPPTPCKRISVHFVLPLVLFFTAGLLAVHIPDHTLNEIACTAVVLMIVAYFMVQCYKGSLKRRFVRKQLLRTKYEMLHGGHSSSSSQHTEDTEDEASDYRYKPEHHLGQRKSDLRCAHPCWMIGCYAQDHANDDDEEADLKRPHTLCAWLYYWCFPSPLAGYHVQVWGSCALAQEARELARILPPADRQVDYITMQPYRDYTGSNKLSQLSLQLIKWACIFVLVLILWCVVGPWYMRHVIVDNRASRHVFGWIDLGIFVLTWCEAIGLLFVFKKLLNKPEPSQLSVDAMIKFFAAGFCLSTFLAVAWQVFLGLLVQTIIVLAMAVAGVKAVDSPETNESSFLRNAFAQNPWTLMSASDFIDSVQHEHPIFATFYILFATFILAAMVEELCKYYGYRMCEHPDLLFNQNGKSKQARGAAITLAMLSTAMGFTCCENLVYVFVYGGTSTQLELSILFARSLFPVHPLAAALQSLGVVERDVEAPATTQTKSKRFWDFVILGPAILFHGFYDFLIVWLDYLGSGNWTRLESVGSFLVLSAALAYYIKMRRKQQQRLQLLDRAMNAASTTNVV</sequence>
<feature type="compositionally biased region" description="Low complexity" evidence="1">
    <location>
        <begin position="15"/>
        <end position="28"/>
    </location>
</feature>
<dbReference type="Proteomes" id="UP000198406">
    <property type="component" value="Unassembled WGS sequence"/>
</dbReference>
<proteinExistence type="predicted"/>
<keyword evidence="2" id="KW-0812">Transmembrane</keyword>
<feature type="transmembrane region" description="Helical" evidence="2">
    <location>
        <begin position="372"/>
        <end position="405"/>
    </location>
</feature>
<protein>
    <submittedName>
        <fullName evidence="3">Uncharacterized protein</fullName>
    </submittedName>
</protein>
<feature type="transmembrane region" description="Helical" evidence="2">
    <location>
        <begin position="89"/>
        <end position="108"/>
    </location>
</feature>
<feature type="transmembrane region" description="Helical" evidence="2">
    <location>
        <begin position="497"/>
        <end position="521"/>
    </location>
</feature>
<dbReference type="Pfam" id="PF13367">
    <property type="entry name" value="PrsW-protease"/>
    <property type="match status" value="1"/>
</dbReference>
<feature type="transmembrane region" description="Helical" evidence="2">
    <location>
        <begin position="114"/>
        <end position="133"/>
    </location>
</feature>
<keyword evidence="2" id="KW-1133">Transmembrane helix</keyword>
<feature type="region of interest" description="Disordered" evidence="1">
    <location>
        <begin position="1"/>
        <end position="28"/>
    </location>
</feature>
<dbReference type="AlphaFoldDB" id="A0A1Z5K3J0"/>
<keyword evidence="4" id="KW-1185">Reference proteome</keyword>
<keyword evidence="2" id="KW-0472">Membrane</keyword>
<feature type="transmembrane region" description="Helical" evidence="2">
    <location>
        <begin position="328"/>
        <end position="352"/>
    </location>
</feature>
<gene>
    <name evidence="3" type="ORF">FisN_7Hh052</name>
</gene>